<dbReference type="Proteomes" id="UP000406184">
    <property type="component" value="Unassembled WGS sequence"/>
</dbReference>
<evidence type="ECO:0008006" key="4">
    <source>
        <dbReference type="Google" id="ProtNLM"/>
    </source>
</evidence>
<sequence length="200" mass="20745">MKMAKKFLAVALAGVLALSVLTGCANGVKSKDVAKALTKMGINAEQDKDMDKAAKETLKAIEAIIDAKANADLKDDNADKIKLSNAVVKADGKVIKENNFVGSVDNVKKALGVFATGSDAEKANVGKQVRVALVEIKNAKKDASLQAALVKDALVEAQAATVANTTTHKVAETGKLGTATTKDGKYILVVIVNDVVAKNA</sequence>
<evidence type="ECO:0000313" key="2">
    <source>
        <dbReference type="EMBL" id="VUW97211.1"/>
    </source>
</evidence>
<organism evidence="2 3">
    <name type="scientific">Faecalibacterium prausnitzii</name>
    <dbReference type="NCBI Taxonomy" id="853"/>
    <lineage>
        <taxon>Bacteria</taxon>
        <taxon>Bacillati</taxon>
        <taxon>Bacillota</taxon>
        <taxon>Clostridia</taxon>
        <taxon>Eubacteriales</taxon>
        <taxon>Oscillospiraceae</taxon>
        <taxon>Faecalibacterium</taxon>
    </lineage>
</organism>
<dbReference type="EMBL" id="CABHMY010000077">
    <property type="protein sequence ID" value="VUW97211.1"/>
    <property type="molecule type" value="Genomic_DNA"/>
</dbReference>
<dbReference type="PROSITE" id="PS51257">
    <property type="entry name" value="PROKAR_LIPOPROTEIN"/>
    <property type="match status" value="1"/>
</dbReference>
<feature type="chain" id="PRO_5038688899" description="Lipoprotein" evidence="1">
    <location>
        <begin position="26"/>
        <end position="200"/>
    </location>
</feature>
<proteinExistence type="predicted"/>
<feature type="signal peptide" evidence="1">
    <location>
        <begin position="1"/>
        <end position="25"/>
    </location>
</feature>
<keyword evidence="1" id="KW-0732">Signal</keyword>
<accession>A0A564SQ78</accession>
<keyword evidence="3" id="KW-1185">Reference proteome</keyword>
<evidence type="ECO:0000256" key="1">
    <source>
        <dbReference type="SAM" id="SignalP"/>
    </source>
</evidence>
<evidence type="ECO:0000313" key="3">
    <source>
        <dbReference type="Proteomes" id="UP000406184"/>
    </source>
</evidence>
<dbReference type="RefSeq" id="WP_158398130.1">
    <property type="nucleotide sequence ID" value="NZ_CABHMY010000077.1"/>
</dbReference>
<dbReference type="AlphaFoldDB" id="A0A564SQ78"/>
<name>A0A564SQ78_9FIRM</name>
<gene>
    <name evidence="2" type="ORF">FPPS064S07_02360</name>
</gene>
<protein>
    <recommendedName>
        <fullName evidence="4">Lipoprotein</fullName>
    </recommendedName>
</protein>
<reference evidence="2 3" key="1">
    <citation type="submission" date="2019-07" db="EMBL/GenBank/DDBJ databases">
        <authorList>
            <person name="Hibberd C M."/>
            <person name="Gehrig L. J."/>
            <person name="Chang H.-W."/>
            <person name="Venkatesh S."/>
        </authorList>
    </citation>
    <scope>NUCLEOTIDE SEQUENCE [LARGE SCALE GENOMIC DNA]</scope>
    <source>
        <strain evidence="2">Faecalibacterium_prausnitzii_JG_BgPS064</strain>
    </source>
</reference>